<feature type="compositionally biased region" description="Polar residues" evidence="1">
    <location>
        <begin position="103"/>
        <end position="115"/>
    </location>
</feature>
<protein>
    <submittedName>
        <fullName evidence="2">Uncharacterized protein</fullName>
    </submittedName>
</protein>
<accession>A0A212LEK0</accession>
<feature type="compositionally biased region" description="Basic and acidic residues" evidence="1">
    <location>
        <begin position="63"/>
        <end position="82"/>
    </location>
</feature>
<gene>
    <name evidence="2" type="ORF">KL86PLE_30354</name>
</gene>
<evidence type="ECO:0000313" key="2">
    <source>
        <dbReference type="EMBL" id="SCM75907.1"/>
    </source>
</evidence>
<dbReference type="EMBL" id="FMJD01000007">
    <property type="protein sequence ID" value="SCM75907.1"/>
    <property type="molecule type" value="Genomic_DNA"/>
</dbReference>
<sequence>MTIKVKEITPLEDGQYRVEFSMAGGVVVAVTLPADGRISSPEDSAGRAEEAIRILCDAVSSGPREEIPTANDARENQDREALEEQLDEGLEDSFPASDPVSISVPSTLPKTAGKS</sequence>
<reference evidence="2" key="1">
    <citation type="submission" date="2016-08" db="EMBL/GenBank/DDBJ databases">
        <authorList>
            <person name="Seilhamer J.J."/>
        </authorList>
    </citation>
    <scope>NUCLEOTIDE SEQUENCE</scope>
    <source>
        <strain evidence="2">86</strain>
    </source>
</reference>
<evidence type="ECO:0000256" key="1">
    <source>
        <dbReference type="SAM" id="MobiDB-lite"/>
    </source>
</evidence>
<organism evidence="2">
    <name type="scientific">uncultured Pleomorphomonas sp</name>
    <dbReference type="NCBI Taxonomy" id="442121"/>
    <lineage>
        <taxon>Bacteria</taxon>
        <taxon>Pseudomonadati</taxon>
        <taxon>Pseudomonadota</taxon>
        <taxon>Alphaproteobacteria</taxon>
        <taxon>Hyphomicrobiales</taxon>
        <taxon>Pleomorphomonadaceae</taxon>
        <taxon>Pleomorphomonas</taxon>
        <taxon>environmental samples</taxon>
    </lineage>
</organism>
<proteinExistence type="predicted"/>
<feature type="region of interest" description="Disordered" evidence="1">
    <location>
        <begin position="57"/>
        <end position="115"/>
    </location>
</feature>
<dbReference type="RefSeq" id="WP_100079789.1">
    <property type="nucleotide sequence ID" value="NZ_LT608334.1"/>
</dbReference>
<dbReference type="AlphaFoldDB" id="A0A212LEK0"/>
<name>A0A212LEK0_9HYPH</name>